<dbReference type="InterPro" id="IPR036457">
    <property type="entry name" value="PPM-type-like_dom_sf"/>
</dbReference>
<dbReference type="SUPFAM" id="SSF81606">
    <property type="entry name" value="PP2C-like"/>
    <property type="match status" value="1"/>
</dbReference>
<protein>
    <submittedName>
        <fullName evidence="1">Stage II sporulation protein E</fullName>
    </submittedName>
</protein>
<organism evidence="1 2">
    <name type="scientific">Eikenella corrodens</name>
    <dbReference type="NCBI Taxonomy" id="539"/>
    <lineage>
        <taxon>Bacteria</taxon>
        <taxon>Pseudomonadati</taxon>
        <taxon>Pseudomonadota</taxon>
        <taxon>Betaproteobacteria</taxon>
        <taxon>Neisseriales</taxon>
        <taxon>Neisseriaceae</taxon>
        <taxon>Eikenella</taxon>
    </lineage>
</organism>
<reference evidence="2" key="1">
    <citation type="submission" date="2016-05" db="EMBL/GenBank/DDBJ databases">
        <title>Draft genome of Corynebacterium afermentans subsp. afermentans LCDC 88199T.</title>
        <authorList>
            <person name="Bernier A.-M."/>
            <person name="Bernard K."/>
        </authorList>
    </citation>
    <scope>NUCLEOTIDE SEQUENCE [LARGE SCALE GENOMIC DNA]</scope>
    <source>
        <strain evidence="2">NML04-0072</strain>
    </source>
</reference>
<dbReference type="SMART" id="SM00332">
    <property type="entry name" value="PP2Cc"/>
    <property type="match status" value="1"/>
</dbReference>
<accession>A0A1A9RQQ1</accession>
<dbReference type="OrthoDB" id="9801841at2"/>
<evidence type="ECO:0000313" key="2">
    <source>
        <dbReference type="Proteomes" id="UP000077589"/>
    </source>
</evidence>
<evidence type="ECO:0000313" key="1">
    <source>
        <dbReference type="EMBL" id="OAM23487.1"/>
    </source>
</evidence>
<dbReference type="Proteomes" id="UP000077589">
    <property type="component" value="Unassembled WGS sequence"/>
</dbReference>
<dbReference type="EMBL" id="LXSG01000007">
    <property type="protein sequence ID" value="OAM23487.1"/>
    <property type="molecule type" value="Genomic_DNA"/>
</dbReference>
<sequence length="245" mass="27247">MFQIAYFQMAGAGKTRNQDALFDGTAVRQVKLHKTRLSEVAGAVRLAVADGVFSSPAPHLASRFWMEAFAREGDAEGLFLRRLHNSFCDTLADRYFGSASTFASVIVEANGLCRICNVGDSRIYHISAAGRWQQISYDHTVLADLIEQGEAQPDTEYAGIYYALAHCLVADYEENHFKIFTNSLTLQKGEAVLVCSDGLHDALAHNRLEELWNAYHSLSDKLEALRRAVKRIPFHDDCSVAVCLI</sequence>
<proteinExistence type="predicted"/>
<dbReference type="PROSITE" id="PS51746">
    <property type="entry name" value="PPM_2"/>
    <property type="match status" value="1"/>
</dbReference>
<dbReference type="AlphaFoldDB" id="A0A1A9RQQ1"/>
<dbReference type="Gene3D" id="3.60.40.10">
    <property type="entry name" value="PPM-type phosphatase domain"/>
    <property type="match status" value="1"/>
</dbReference>
<gene>
    <name evidence="1" type="ORF">A7P90_00835</name>
</gene>
<name>A0A1A9RQQ1_EIKCO</name>
<dbReference type="Pfam" id="PF13672">
    <property type="entry name" value="PP2C_2"/>
    <property type="match status" value="1"/>
</dbReference>
<comment type="caution">
    <text evidence="1">The sequence shown here is derived from an EMBL/GenBank/DDBJ whole genome shotgun (WGS) entry which is preliminary data.</text>
</comment>
<dbReference type="InterPro" id="IPR001932">
    <property type="entry name" value="PPM-type_phosphatase-like_dom"/>
</dbReference>
<dbReference type="RefSeq" id="WP_064087272.1">
    <property type="nucleotide sequence ID" value="NZ_JAWFMW010000128.1"/>
</dbReference>